<dbReference type="GO" id="GO:0032259">
    <property type="term" value="P:methylation"/>
    <property type="evidence" value="ECO:0007669"/>
    <property type="project" value="UniProtKB-KW"/>
</dbReference>
<gene>
    <name evidence="2" type="ORF">1_202</name>
</gene>
<proteinExistence type="predicted"/>
<organism evidence="2">
    <name type="scientific">Mimiviridae sp. ChoanoV1</name>
    <dbReference type="NCBI Taxonomy" id="2596887"/>
    <lineage>
        <taxon>Viruses</taxon>
        <taxon>Varidnaviria</taxon>
        <taxon>Bamfordvirae</taxon>
        <taxon>Nucleocytoviricota</taxon>
        <taxon>Megaviricetes</taxon>
        <taxon>Imitervirales</taxon>
        <taxon>Schizomimiviridae</taxon>
    </lineage>
</organism>
<keyword evidence="2" id="KW-0489">Methyltransferase</keyword>
<dbReference type="GO" id="GO:0008168">
    <property type="term" value="F:methyltransferase activity"/>
    <property type="evidence" value="ECO:0007669"/>
    <property type="project" value="UniProtKB-KW"/>
</dbReference>
<reference evidence="2" key="1">
    <citation type="submission" date="2018-11" db="EMBL/GenBank/DDBJ databases">
        <title>A distinct lineage of giant viruses engineers rhodopsin photosystems in predatory marine eukaryotes.</title>
        <authorList>
            <person name="Needham D.M."/>
            <person name="Yoshizawa S."/>
            <person name="Hosaka T."/>
            <person name="Poirier C."/>
            <person name="Choi C.-J."/>
            <person name="Hehenberger E."/>
            <person name="Irwin N.A.T."/>
            <person name="Wilken S."/>
            <person name="Yung C.-M."/>
            <person name="Bachy C."/>
            <person name="Kurihara R."/>
            <person name="Nakajima Y."/>
            <person name="Kojima K."/>
            <person name="Kimura-Someya T."/>
            <person name="Leonard G."/>
            <person name="Malmstrom R.R."/>
            <person name="Mende D."/>
            <person name="Olson D.K."/>
            <person name="Sudo Y."/>
            <person name="Sudek S."/>
            <person name="Richards T.A."/>
            <person name="DeLong E.F."/>
            <person name="Keeling P.J."/>
            <person name="Santoro A.E."/>
            <person name="Shirouzu M."/>
            <person name="Iwasaki W."/>
            <person name="Worden A.Z."/>
        </authorList>
    </citation>
    <scope>NUCLEOTIDE SEQUENCE</scope>
</reference>
<protein>
    <submittedName>
        <fullName evidence="2">Methyltransferase FkbM domain protein</fullName>
    </submittedName>
</protein>
<keyword evidence="2" id="KW-0808">Transferase</keyword>
<dbReference type="EMBL" id="MK250085">
    <property type="protein sequence ID" value="QDY51817.1"/>
    <property type="molecule type" value="Genomic_DNA"/>
</dbReference>
<dbReference type="InterPro" id="IPR006342">
    <property type="entry name" value="FkbM_mtfrase"/>
</dbReference>
<evidence type="ECO:0000313" key="2">
    <source>
        <dbReference type="EMBL" id="QDY51817.1"/>
    </source>
</evidence>
<feature type="domain" description="Methyltransferase FkbM" evidence="1">
    <location>
        <begin position="77"/>
        <end position="211"/>
    </location>
</feature>
<evidence type="ECO:0000259" key="1">
    <source>
        <dbReference type="Pfam" id="PF05050"/>
    </source>
</evidence>
<dbReference type="SUPFAM" id="SSF53335">
    <property type="entry name" value="S-adenosyl-L-methionine-dependent methyltransferases"/>
    <property type="match status" value="1"/>
</dbReference>
<dbReference type="NCBIfam" id="TIGR01444">
    <property type="entry name" value="fkbM_fam"/>
    <property type="match status" value="1"/>
</dbReference>
<dbReference type="PANTHER" id="PTHR34203">
    <property type="entry name" value="METHYLTRANSFERASE, FKBM FAMILY PROTEIN"/>
    <property type="match status" value="1"/>
</dbReference>
<dbReference type="Gene3D" id="3.40.50.150">
    <property type="entry name" value="Vaccinia Virus protein VP39"/>
    <property type="match status" value="1"/>
</dbReference>
<sequence length="258" mass="30330">MKLYILILLILILIIILKKKKEYFTNTEYWKTHDSNFLKYSNLKYFNREIKDINLKEENMFLANLLLKSPRNSYFLDVGAYNGDTCIEISKFLKSKKRGDINIIGFEPKKNLCDKINKKAKDDKLNLKCISIVLSNKKGSIFNKKEEGSGNMFNQKFKGNKFNSDLLDNQLKELGIKNVFLLKIDVEGHENEVLQGSKNILNNTKHIYIEMWNDEHIKDRQGIENGSHNKNILDNLSNFYPIQKLEKNIYFKHKDLLK</sequence>
<accession>A0A5B8IFN1</accession>
<dbReference type="PANTHER" id="PTHR34203:SF15">
    <property type="entry name" value="SLL1173 PROTEIN"/>
    <property type="match status" value="1"/>
</dbReference>
<dbReference type="InterPro" id="IPR029063">
    <property type="entry name" value="SAM-dependent_MTases_sf"/>
</dbReference>
<dbReference type="Pfam" id="PF05050">
    <property type="entry name" value="Methyltransf_21"/>
    <property type="match status" value="1"/>
</dbReference>
<dbReference type="InterPro" id="IPR052514">
    <property type="entry name" value="SAM-dependent_MTase"/>
</dbReference>
<name>A0A5B8IFN1_9VIRU</name>